<dbReference type="OrthoDB" id="9810077at2"/>
<dbReference type="SMART" id="SM00382">
    <property type="entry name" value="AAA"/>
    <property type="match status" value="1"/>
</dbReference>
<dbReference type="PROSITE" id="PS00211">
    <property type="entry name" value="ABC_TRANSPORTER_1"/>
    <property type="match status" value="1"/>
</dbReference>
<comment type="similarity">
    <text evidence="1">Belongs to the ABC transporter superfamily.</text>
</comment>
<dbReference type="PROSITE" id="PS50893">
    <property type="entry name" value="ABC_TRANSPORTER_2"/>
    <property type="match status" value="1"/>
</dbReference>
<dbReference type="EMBL" id="FYDG01000001">
    <property type="protein sequence ID" value="SNB52466.1"/>
    <property type="molecule type" value="Genomic_DNA"/>
</dbReference>
<keyword evidence="3" id="KW-0547">Nucleotide-binding</keyword>
<keyword evidence="4 8" id="KW-0067">ATP-binding</keyword>
<accession>A0A212PZI6</accession>
<dbReference type="InterPro" id="IPR017871">
    <property type="entry name" value="ABC_transporter-like_CS"/>
</dbReference>
<organism evidence="8 9">
    <name type="scientific">Rhodoblastus acidophilus</name>
    <name type="common">Rhodopseudomonas acidophila</name>
    <dbReference type="NCBI Taxonomy" id="1074"/>
    <lineage>
        <taxon>Bacteria</taxon>
        <taxon>Pseudomonadati</taxon>
        <taxon>Pseudomonadota</taxon>
        <taxon>Alphaproteobacteria</taxon>
        <taxon>Hyphomicrobiales</taxon>
        <taxon>Rhodoblastaceae</taxon>
        <taxon>Rhodoblastus</taxon>
    </lineage>
</organism>
<dbReference type="AlphaFoldDB" id="A0A212PZI6"/>
<dbReference type="Gene3D" id="3.40.50.300">
    <property type="entry name" value="P-loop containing nucleotide triphosphate hydrolases"/>
    <property type="match status" value="1"/>
</dbReference>
<evidence type="ECO:0000256" key="6">
    <source>
        <dbReference type="ARBA" id="ARBA00037066"/>
    </source>
</evidence>
<name>A0A212PZI6_RHOAC</name>
<proteinExistence type="inferred from homology"/>
<dbReference type="SUPFAM" id="SSF52540">
    <property type="entry name" value="P-loop containing nucleoside triphosphate hydrolases"/>
    <property type="match status" value="1"/>
</dbReference>
<reference evidence="9" key="1">
    <citation type="submission" date="2017-06" db="EMBL/GenBank/DDBJ databases">
        <authorList>
            <person name="Varghese N."/>
            <person name="Submissions S."/>
        </authorList>
    </citation>
    <scope>NUCLEOTIDE SEQUENCE [LARGE SCALE GENOMIC DNA]</scope>
    <source>
        <strain evidence="9">DSM 137</strain>
    </source>
</reference>
<dbReference type="PANTHER" id="PTHR42794">
    <property type="entry name" value="HEMIN IMPORT ATP-BINDING PROTEIN HMUV"/>
    <property type="match status" value="1"/>
</dbReference>
<evidence type="ECO:0000256" key="2">
    <source>
        <dbReference type="ARBA" id="ARBA00022448"/>
    </source>
</evidence>
<evidence type="ECO:0000259" key="7">
    <source>
        <dbReference type="PROSITE" id="PS50893"/>
    </source>
</evidence>
<evidence type="ECO:0000256" key="5">
    <source>
        <dbReference type="ARBA" id="ARBA00022967"/>
    </source>
</evidence>
<comment type="function">
    <text evidence="6">Part of the ABC transporter complex HmuTUV involved in hemin import. Responsible for energy coupling to the transport system.</text>
</comment>
<gene>
    <name evidence="8" type="ORF">SAMN06265338_101260</name>
</gene>
<dbReference type="InterPro" id="IPR003593">
    <property type="entry name" value="AAA+_ATPase"/>
</dbReference>
<sequence>MTSGNFEVCNLHVRLGGRNVLREISFSAQAGALIALVGPSGAGKTTLLRALAGLIPSEGGIVMAGENLRALSVAQRAQKLAYVPQDDAVHWPLPVRDVVALGRYPHGATRPGRLRPRDVEAIARALDAVDLGDMAERAVTQLSGGERRRVAVARALATEAPVLFADEPTASVDPHYQLSIMTLLRRQARQGALVFVVTHDLGAAARFADRVLMLRAGRLEEAGAPRDVLAPAQLAEVFAIDAFRCDHASEPVIVPWAAR</sequence>
<evidence type="ECO:0000256" key="3">
    <source>
        <dbReference type="ARBA" id="ARBA00022741"/>
    </source>
</evidence>
<evidence type="ECO:0000256" key="1">
    <source>
        <dbReference type="ARBA" id="ARBA00005417"/>
    </source>
</evidence>
<keyword evidence="2" id="KW-0813">Transport</keyword>
<dbReference type="InterPro" id="IPR003439">
    <property type="entry name" value="ABC_transporter-like_ATP-bd"/>
</dbReference>
<dbReference type="GO" id="GO:0005524">
    <property type="term" value="F:ATP binding"/>
    <property type="evidence" value="ECO:0007669"/>
    <property type="project" value="UniProtKB-KW"/>
</dbReference>
<evidence type="ECO:0000313" key="8">
    <source>
        <dbReference type="EMBL" id="SNB52466.1"/>
    </source>
</evidence>
<dbReference type="Pfam" id="PF00005">
    <property type="entry name" value="ABC_tran"/>
    <property type="match status" value="1"/>
</dbReference>
<feature type="domain" description="ABC transporter" evidence="7">
    <location>
        <begin position="6"/>
        <end position="241"/>
    </location>
</feature>
<dbReference type="PANTHER" id="PTHR42794:SF1">
    <property type="entry name" value="HEMIN IMPORT ATP-BINDING PROTEIN HMUV"/>
    <property type="match status" value="1"/>
</dbReference>
<dbReference type="Proteomes" id="UP000198418">
    <property type="component" value="Unassembled WGS sequence"/>
</dbReference>
<dbReference type="RefSeq" id="WP_088518754.1">
    <property type="nucleotide sequence ID" value="NZ_FYDG01000001.1"/>
</dbReference>
<evidence type="ECO:0000313" key="9">
    <source>
        <dbReference type="Proteomes" id="UP000198418"/>
    </source>
</evidence>
<evidence type="ECO:0000256" key="4">
    <source>
        <dbReference type="ARBA" id="ARBA00022840"/>
    </source>
</evidence>
<keyword evidence="9" id="KW-1185">Reference proteome</keyword>
<keyword evidence="5" id="KW-1278">Translocase</keyword>
<protein>
    <submittedName>
        <fullName evidence="8">Iron complex transport system ATP-binding protein</fullName>
    </submittedName>
</protein>
<dbReference type="InterPro" id="IPR027417">
    <property type="entry name" value="P-loop_NTPase"/>
</dbReference>
<dbReference type="GO" id="GO:0016887">
    <property type="term" value="F:ATP hydrolysis activity"/>
    <property type="evidence" value="ECO:0007669"/>
    <property type="project" value="InterPro"/>
</dbReference>